<protein>
    <submittedName>
        <fullName evidence="8">ABC transporter permease</fullName>
    </submittedName>
</protein>
<proteinExistence type="predicted"/>
<keyword evidence="5 6" id="KW-0472">Membrane</keyword>
<dbReference type="GO" id="GO:0140359">
    <property type="term" value="F:ABC-type transporter activity"/>
    <property type="evidence" value="ECO:0007669"/>
    <property type="project" value="InterPro"/>
</dbReference>
<dbReference type="Pfam" id="PF12698">
    <property type="entry name" value="ABC2_membrane_3"/>
    <property type="match status" value="1"/>
</dbReference>
<feature type="transmembrane region" description="Helical" evidence="6">
    <location>
        <begin position="285"/>
        <end position="308"/>
    </location>
</feature>
<feature type="transmembrane region" description="Helical" evidence="6">
    <location>
        <begin position="21"/>
        <end position="43"/>
    </location>
</feature>
<dbReference type="InterPro" id="IPR051449">
    <property type="entry name" value="ABC-2_transporter_component"/>
</dbReference>
<sequence>MSKAWIVIKEVYRKNVLSWSFFFMVLGPIIMLLVITGIGFLIAQDQMSSTAGTVALVNADDEVREVILAGDVNNAFVLDLTEEEAKSELNEEHIDGYLVIERTEESLSGNFYRKPTSKDINVGSIQQALATFHLNNTAELMGLNQAQLLQIQSSTVEIDTIILQTSDAGLTTEISSQDPTVIVRQGVAYGVSFIVFMFIMTYVSIISQEIAAEKGSRIMEIILSSISASTHFIGKMVGIGLVILTQLLAYVILFFLARLFIQQLDFFNFLEQFNVGYYLNQSGNVLLLGAFYAIIGILIYTSIAGFLGSLVSTTEDVNKMITPIVFTALAGFYIGLYANVSTNNPVVRIGSQIPLFTPFVMPFRIAAETVGNTEIVISFIVSIIFMVICLWVSIIFYKSNVLVYSDKGLINTFKRSFALWKSEREAS</sequence>
<keyword evidence="4 6" id="KW-1133">Transmembrane helix</keyword>
<evidence type="ECO:0000256" key="2">
    <source>
        <dbReference type="ARBA" id="ARBA00022475"/>
    </source>
</evidence>
<evidence type="ECO:0000256" key="3">
    <source>
        <dbReference type="ARBA" id="ARBA00022692"/>
    </source>
</evidence>
<dbReference type="Proteomes" id="UP000440066">
    <property type="component" value="Unassembled WGS sequence"/>
</dbReference>
<dbReference type="RefSeq" id="WP_153831497.1">
    <property type="nucleotide sequence ID" value="NZ_WJQT01000002.1"/>
</dbReference>
<dbReference type="PANTHER" id="PTHR30294">
    <property type="entry name" value="MEMBRANE COMPONENT OF ABC TRANSPORTER YHHJ-RELATED"/>
    <property type="match status" value="1"/>
</dbReference>
<evidence type="ECO:0000313" key="9">
    <source>
        <dbReference type="Proteomes" id="UP000440066"/>
    </source>
</evidence>
<dbReference type="GO" id="GO:0005886">
    <property type="term" value="C:plasma membrane"/>
    <property type="evidence" value="ECO:0007669"/>
    <property type="project" value="UniProtKB-SubCell"/>
</dbReference>
<evidence type="ECO:0000259" key="7">
    <source>
        <dbReference type="Pfam" id="PF12698"/>
    </source>
</evidence>
<evidence type="ECO:0000313" key="8">
    <source>
        <dbReference type="EMBL" id="MRJ46388.1"/>
    </source>
</evidence>
<comment type="subcellular location">
    <subcellularLocation>
        <location evidence="1">Cell membrane</location>
        <topology evidence="1">Multi-pass membrane protein</topology>
    </subcellularLocation>
</comment>
<dbReference type="InterPro" id="IPR013525">
    <property type="entry name" value="ABC2_TM"/>
</dbReference>
<feature type="domain" description="ABC-2 type transporter transmembrane" evidence="7">
    <location>
        <begin position="19"/>
        <end position="395"/>
    </location>
</feature>
<organism evidence="8 9">
    <name type="scientific">Fundicoccus ignavus</name>
    <dbReference type="NCBI Taxonomy" id="2664442"/>
    <lineage>
        <taxon>Bacteria</taxon>
        <taxon>Bacillati</taxon>
        <taxon>Bacillota</taxon>
        <taxon>Bacilli</taxon>
        <taxon>Lactobacillales</taxon>
        <taxon>Aerococcaceae</taxon>
        <taxon>Fundicoccus</taxon>
    </lineage>
</organism>
<evidence type="ECO:0000256" key="4">
    <source>
        <dbReference type="ARBA" id="ARBA00022989"/>
    </source>
</evidence>
<comment type="caution">
    <text evidence="8">The sequence shown here is derived from an EMBL/GenBank/DDBJ whole genome shotgun (WGS) entry which is preliminary data.</text>
</comment>
<feature type="transmembrane region" description="Helical" evidence="6">
    <location>
        <begin position="320"/>
        <end position="338"/>
    </location>
</feature>
<accession>A0A844BWR7</accession>
<keyword evidence="2" id="KW-1003">Cell membrane</keyword>
<dbReference type="PANTHER" id="PTHR30294:SF29">
    <property type="entry name" value="MULTIDRUG ABC TRANSPORTER PERMEASE YBHS-RELATED"/>
    <property type="match status" value="1"/>
</dbReference>
<reference evidence="8 9" key="1">
    <citation type="submission" date="2019-11" db="EMBL/GenBank/DDBJ databases">
        <title>Characterisation of Fundicoccus ignavus gen. nov. sp. nov., a novel genus of the family Aerococcaceae from bulk tank milk.</title>
        <authorList>
            <person name="Siebert A."/>
            <person name="Huptas C."/>
            <person name="Wenning M."/>
            <person name="Scherer S."/>
            <person name="Doll E.V."/>
        </authorList>
    </citation>
    <scope>NUCLEOTIDE SEQUENCE [LARGE SCALE GENOMIC DNA]</scope>
    <source>
        <strain evidence="8 9">DSM 109652</strain>
    </source>
</reference>
<evidence type="ECO:0000256" key="5">
    <source>
        <dbReference type="ARBA" id="ARBA00023136"/>
    </source>
</evidence>
<evidence type="ECO:0000256" key="6">
    <source>
        <dbReference type="SAM" id="Phobius"/>
    </source>
</evidence>
<feature type="transmembrane region" description="Helical" evidence="6">
    <location>
        <begin position="375"/>
        <end position="397"/>
    </location>
</feature>
<name>A0A844BWR7_9LACT</name>
<evidence type="ECO:0000256" key="1">
    <source>
        <dbReference type="ARBA" id="ARBA00004651"/>
    </source>
</evidence>
<gene>
    <name evidence="8" type="ORF">GF867_02240</name>
</gene>
<keyword evidence="3 6" id="KW-0812">Transmembrane</keyword>
<dbReference type="EMBL" id="WJQT01000002">
    <property type="protein sequence ID" value="MRJ46388.1"/>
    <property type="molecule type" value="Genomic_DNA"/>
</dbReference>
<dbReference type="AlphaFoldDB" id="A0A844BWR7"/>
<feature type="transmembrane region" description="Helical" evidence="6">
    <location>
        <begin position="232"/>
        <end position="261"/>
    </location>
</feature>
<feature type="transmembrane region" description="Helical" evidence="6">
    <location>
        <begin position="187"/>
        <end position="211"/>
    </location>
</feature>